<evidence type="ECO:0000313" key="5">
    <source>
        <dbReference type="EMBL" id="KAJ9187917.1"/>
    </source>
</evidence>
<feature type="region of interest" description="Disordered" evidence="4">
    <location>
        <begin position="96"/>
        <end position="116"/>
    </location>
</feature>
<evidence type="ECO:0000256" key="1">
    <source>
        <dbReference type="ARBA" id="ARBA00004123"/>
    </source>
</evidence>
<organism evidence="5 6">
    <name type="scientific">Hevea brasiliensis</name>
    <name type="common">Para rubber tree</name>
    <name type="synonym">Siphonia brasiliensis</name>
    <dbReference type="NCBI Taxonomy" id="3981"/>
    <lineage>
        <taxon>Eukaryota</taxon>
        <taxon>Viridiplantae</taxon>
        <taxon>Streptophyta</taxon>
        <taxon>Embryophyta</taxon>
        <taxon>Tracheophyta</taxon>
        <taxon>Spermatophyta</taxon>
        <taxon>Magnoliopsida</taxon>
        <taxon>eudicotyledons</taxon>
        <taxon>Gunneridae</taxon>
        <taxon>Pentapetalae</taxon>
        <taxon>rosids</taxon>
        <taxon>fabids</taxon>
        <taxon>Malpighiales</taxon>
        <taxon>Euphorbiaceae</taxon>
        <taxon>Crotonoideae</taxon>
        <taxon>Micrandreae</taxon>
        <taxon>Hevea</taxon>
    </lineage>
</organism>
<dbReference type="EMBL" id="JARPOI010000002">
    <property type="protein sequence ID" value="KAJ9187917.1"/>
    <property type="molecule type" value="Genomic_DNA"/>
</dbReference>
<feature type="compositionally biased region" description="Basic and acidic residues" evidence="4">
    <location>
        <begin position="55"/>
        <end position="64"/>
    </location>
</feature>
<gene>
    <name evidence="5" type="ORF">P3X46_003328</name>
</gene>
<proteinExistence type="inferred from homology"/>
<comment type="similarity">
    <text evidence="2">Belongs to the NPR1-interactor family.</text>
</comment>
<keyword evidence="6" id="KW-1185">Reference proteome</keyword>
<comment type="caution">
    <text evidence="5">The sequence shown here is derived from an EMBL/GenBank/DDBJ whole genome shotgun (WGS) entry which is preliminary data.</text>
</comment>
<feature type="compositionally biased region" description="Basic and acidic residues" evidence="4">
    <location>
        <begin position="100"/>
        <end position="110"/>
    </location>
</feature>
<dbReference type="Pfam" id="PF15699">
    <property type="entry name" value="NPR1_interact"/>
    <property type="match status" value="1"/>
</dbReference>
<evidence type="ECO:0000256" key="2">
    <source>
        <dbReference type="ARBA" id="ARBA00009937"/>
    </source>
</evidence>
<comment type="subcellular location">
    <subcellularLocation>
        <location evidence="1">Nucleus</location>
    </subcellularLocation>
</comment>
<feature type="region of interest" description="Disordered" evidence="4">
    <location>
        <begin position="48"/>
        <end position="67"/>
    </location>
</feature>
<name>A0ABQ9N8A9_HEVBR</name>
<reference evidence="5" key="1">
    <citation type="journal article" date="2023" name="Plant Biotechnol. J.">
        <title>Chromosome-level wild Hevea brasiliensis genome provides new tools for genomic-assisted breeding and valuable loci to elevate rubber yield.</title>
        <authorList>
            <person name="Cheng H."/>
            <person name="Song X."/>
            <person name="Hu Y."/>
            <person name="Wu T."/>
            <person name="Yang Q."/>
            <person name="An Z."/>
            <person name="Feng S."/>
            <person name="Deng Z."/>
            <person name="Wu W."/>
            <person name="Zeng X."/>
            <person name="Tu M."/>
            <person name="Wang X."/>
            <person name="Huang H."/>
        </authorList>
    </citation>
    <scope>NUCLEOTIDE SEQUENCE</scope>
    <source>
        <strain evidence="5">MT/VB/25A 57/8</strain>
    </source>
</reference>
<protein>
    <submittedName>
        <fullName evidence="5">Uncharacterized protein</fullName>
    </submittedName>
</protein>
<dbReference type="PANTHER" id="PTHR33669:SF13">
    <property type="match status" value="1"/>
</dbReference>
<evidence type="ECO:0000256" key="4">
    <source>
        <dbReference type="SAM" id="MobiDB-lite"/>
    </source>
</evidence>
<evidence type="ECO:0000256" key="3">
    <source>
        <dbReference type="ARBA" id="ARBA00023242"/>
    </source>
</evidence>
<keyword evidence="3" id="KW-0539">Nucleus</keyword>
<dbReference type="InterPro" id="IPR031425">
    <property type="entry name" value="NPR1/NH1-interacting"/>
</dbReference>
<evidence type="ECO:0000313" key="6">
    <source>
        <dbReference type="Proteomes" id="UP001174677"/>
    </source>
</evidence>
<feature type="compositionally biased region" description="Acidic residues" evidence="4">
    <location>
        <begin position="16"/>
        <end position="25"/>
    </location>
</feature>
<accession>A0ABQ9N8A9</accession>
<dbReference type="Proteomes" id="UP001174677">
    <property type="component" value="Chromosome 2"/>
</dbReference>
<dbReference type="PANTHER" id="PTHR33669">
    <property type="entry name" value="PROTEIN NEGATIVE REGULATOR OF RESISTANCE"/>
    <property type="match status" value="1"/>
</dbReference>
<sequence length="116" mass="13357">MKKRKHMDGGRRAIGEEEEKEEGEEEKINTFYTLIRNIRDAHNQMLIGSSTTSKGKGEEKKGEIKPSTWTPSFTWEDFAGDSYFKHNIVTVPSSTYSKNEQLKTEKKEDLDLNLSL</sequence>
<feature type="region of interest" description="Disordered" evidence="4">
    <location>
        <begin position="1"/>
        <end position="26"/>
    </location>
</feature>